<evidence type="ECO:0000313" key="11">
    <source>
        <dbReference type="Proteomes" id="UP000310066"/>
    </source>
</evidence>
<dbReference type="Gene3D" id="1.10.630.10">
    <property type="entry name" value="Cytochrome P450"/>
    <property type="match status" value="1"/>
</dbReference>
<dbReference type="EMBL" id="NAJP01000015">
    <property type="protein sequence ID" value="TKA44441.1"/>
    <property type="molecule type" value="Genomic_DNA"/>
</dbReference>
<dbReference type="AlphaFoldDB" id="A0A4U0V6N6"/>
<accession>A0A4U0V6N6</accession>
<dbReference type="GO" id="GO:0016705">
    <property type="term" value="F:oxidoreductase activity, acting on paired donors, with incorporation or reduction of molecular oxygen"/>
    <property type="evidence" value="ECO:0007669"/>
    <property type="project" value="InterPro"/>
</dbReference>
<evidence type="ECO:0000256" key="3">
    <source>
        <dbReference type="ARBA" id="ARBA00022723"/>
    </source>
</evidence>
<dbReference type="InterPro" id="IPR047146">
    <property type="entry name" value="Cyt_P450_E_CYP52_fungi"/>
</dbReference>
<dbReference type="PANTHER" id="PTHR24287:SF5">
    <property type="entry name" value="P450, PUTATIVE (EUROFUNG)-RELATED"/>
    <property type="match status" value="1"/>
</dbReference>
<evidence type="ECO:0000256" key="9">
    <source>
        <dbReference type="SAM" id="Phobius"/>
    </source>
</evidence>
<dbReference type="InterPro" id="IPR036396">
    <property type="entry name" value="Cyt_P450_sf"/>
</dbReference>
<keyword evidence="5 7" id="KW-0408">Iron</keyword>
<dbReference type="PRINTS" id="PR00385">
    <property type="entry name" value="P450"/>
</dbReference>
<keyword evidence="3 7" id="KW-0479">Metal-binding</keyword>
<evidence type="ECO:0000256" key="6">
    <source>
        <dbReference type="ARBA" id="ARBA00023033"/>
    </source>
</evidence>
<comment type="similarity">
    <text evidence="2 8">Belongs to the cytochrome P450 family.</text>
</comment>
<dbReference type="CDD" id="cd11063">
    <property type="entry name" value="CYP52"/>
    <property type="match status" value="1"/>
</dbReference>
<comment type="cofactor">
    <cofactor evidence="1 7">
        <name>heme</name>
        <dbReference type="ChEBI" id="CHEBI:30413"/>
    </cofactor>
</comment>
<feature type="binding site" description="axial binding residue" evidence="7">
    <location>
        <position position="483"/>
    </location>
    <ligand>
        <name>heme</name>
        <dbReference type="ChEBI" id="CHEBI:30413"/>
    </ligand>
    <ligandPart>
        <name>Fe</name>
        <dbReference type="ChEBI" id="CHEBI:18248"/>
    </ligandPart>
</feature>
<dbReference type="PROSITE" id="PS00086">
    <property type="entry name" value="CYTOCHROME_P450"/>
    <property type="match status" value="1"/>
</dbReference>
<dbReference type="GO" id="GO:0004497">
    <property type="term" value="F:monooxygenase activity"/>
    <property type="evidence" value="ECO:0007669"/>
    <property type="project" value="UniProtKB-KW"/>
</dbReference>
<evidence type="ECO:0008006" key="12">
    <source>
        <dbReference type="Google" id="ProtNLM"/>
    </source>
</evidence>
<sequence>MLLGLFDRLWTPTALYLILAFPFYALRYVANNTIAFAALGAWTAYYAQTIVTAVLYERKIDTLGGRAPSRRTWTPYNLGMLSDLIWYVSRHRVHEWWWNLFQKPGEESRYTVESIVMGARMIFTADEENIKAILASQFADYGKGPQFRIEWKEFLGLSIFTTDGDRWHQSRQLLRPQFIKDRVSDLHTFEKHTQILIRLLAGSHDGETVRADDLFYRFTLDAATDFLLGKSVDSLENGQTEFAQAFADVQNVQSLIARLGPIRALVPKGKFRAGLKVINRFVGNYIDRALQLSPEELEKITKSDECYTFLHALASYTRDRDVLRDQLVAVLLAGRDTTAVTLSWLFYELSRHPQVVQKLRQEISSFVGPEQQPTYDDLKSMRYLQHTLNEILRLYPVVPFNLRVALRDTTLPRGGGPNGDEPIGILKDTAIGYSTLVLHRRQDIYPSQESGFPDHLAFVPERWDSWTPVSWTYIPFNGGPRICIGQQFALTEMAYTVVRILQTFERVECRMDEFPMMRTDIVLQPAKGVDIAFLRGEKQ</sequence>
<dbReference type="GO" id="GO:0020037">
    <property type="term" value="F:heme binding"/>
    <property type="evidence" value="ECO:0007669"/>
    <property type="project" value="InterPro"/>
</dbReference>
<dbReference type="SUPFAM" id="SSF48264">
    <property type="entry name" value="Cytochrome P450"/>
    <property type="match status" value="1"/>
</dbReference>
<gene>
    <name evidence="10" type="ORF">B0A54_05185</name>
</gene>
<evidence type="ECO:0000256" key="4">
    <source>
        <dbReference type="ARBA" id="ARBA00023002"/>
    </source>
</evidence>
<dbReference type="Pfam" id="PF00067">
    <property type="entry name" value="p450"/>
    <property type="match status" value="1"/>
</dbReference>
<dbReference type="Proteomes" id="UP000310066">
    <property type="component" value="Unassembled WGS sequence"/>
</dbReference>
<dbReference type="GO" id="GO:0005506">
    <property type="term" value="F:iron ion binding"/>
    <property type="evidence" value="ECO:0007669"/>
    <property type="project" value="InterPro"/>
</dbReference>
<feature type="transmembrane region" description="Helical" evidence="9">
    <location>
        <begin position="34"/>
        <end position="56"/>
    </location>
</feature>
<dbReference type="OrthoDB" id="1470350at2759"/>
<comment type="caution">
    <text evidence="10">The sequence shown here is derived from an EMBL/GenBank/DDBJ whole genome shotgun (WGS) entry which is preliminary data.</text>
</comment>
<keyword evidence="9" id="KW-0472">Membrane</keyword>
<evidence type="ECO:0000256" key="5">
    <source>
        <dbReference type="ARBA" id="ARBA00023004"/>
    </source>
</evidence>
<dbReference type="PRINTS" id="PR00463">
    <property type="entry name" value="EP450I"/>
</dbReference>
<feature type="transmembrane region" description="Helical" evidence="9">
    <location>
        <begin position="9"/>
        <end position="28"/>
    </location>
</feature>
<evidence type="ECO:0000256" key="2">
    <source>
        <dbReference type="ARBA" id="ARBA00010617"/>
    </source>
</evidence>
<evidence type="ECO:0000256" key="8">
    <source>
        <dbReference type="RuleBase" id="RU000461"/>
    </source>
</evidence>
<keyword evidence="9" id="KW-0812">Transmembrane</keyword>
<evidence type="ECO:0000256" key="7">
    <source>
        <dbReference type="PIRSR" id="PIRSR602401-1"/>
    </source>
</evidence>
<evidence type="ECO:0000313" key="10">
    <source>
        <dbReference type="EMBL" id="TKA44441.1"/>
    </source>
</evidence>
<evidence type="ECO:0000256" key="1">
    <source>
        <dbReference type="ARBA" id="ARBA00001971"/>
    </source>
</evidence>
<dbReference type="InterPro" id="IPR001128">
    <property type="entry name" value="Cyt_P450"/>
</dbReference>
<dbReference type="InterPro" id="IPR002401">
    <property type="entry name" value="Cyt_P450_E_grp-I"/>
</dbReference>
<dbReference type="STRING" id="329885.A0A4U0V6N6"/>
<protein>
    <recommendedName>
        <fullName evidence="12">Cytochrome P450 52A13</fullName>
    </recommendedName>
</protein>
<proteinExistence type="inferred from homology"/>
<keyword evidence="9" id="KW-1133">Transmembrane helix</keyword>
<keyword evidence="7 8" id="KW-0349">Heme</keyword>
<keyword evidence="6 8" id="KW-0503">Monooxygenase</keyword>
<organism evidence="10 11">
    <name type="scientific">Friedmanniomyces endolithicus</name>
    <dbReference type="NCBI Taxonomy" id="329885"/>
    <lineage>
        <taxon>Eukaryota</taxon>
        <taxon>Fungi</taxon>
        <taxon>Dikarya</taxon>
        <taxon>Ascomycota</taxon>
        <taxon>Pezizomycotina</taxon>
        <taxon>Dothideomycetes</taxon>
        <taxon>Dothideomycetidae</taxon>
        <taxon>Mycosphaerellales</taxon>
        <taxon>Teratosphaeriaceae</taxon>
        <taxon>Friedmanniomyces</taxon>
    </lineage>
</organism>
<dbReference type="InterPro" id="IPR017972">
    <property type="entry name" value="Cyt_P450_CS"/>
</dbReference>
<dbReference type="PANTHER" id="PTHR24287">
    <property type="entry name" value="P450, PUTATIVE (EUROFUNG)-RELATED"/>
    <property type="match status" value="1"/>
</dbReference>
<reference evidence="10 11" key="1">
    <citation type="submission" date="2017-03" db="EMBL/GenBank/DDBJ databases">
        <title>Genomes of endolithic fungi from Antarctica.</title>
        <authorList>
            <person name="Coleine C."/>
            <person name="Masonjones S."/>
            <person name="Stajich J.E."/>
        </authorList>
    </citation>
    <scope>NUCLEOTIDE SEQUENCE [LARGE SCALE GENOMIC DNA]</scope>
    <source>
        <strain evidence="10 11">CCFEE 5311</strain>
    </source>
</reference>
<name>A0A4U0V6N6_9PEZI</name>
<keyword evidence="4 8" id="KW-0560">Oxidoreductase</keyword>